<evidence type="ECO:0000313" key="3">
    <source>
        <dbReference type="Proteomes" id="UP000199019"/>
    </source>
</evidence>
<evidence type="ECO:0000313" key="2">
    <source>
        <dbReference type="EMBL" id="SER79752.1"/>
    </source>
</evidence>
<dbReference type="AlphaFoldDB" id="A0A1H9S407"/>
<gene>
    <name evidence="2" type="ORF">SAMN05216199_1251</name>
</gene>
<evidence type="ECO:0000256" key="1">
    <source>
        <dbReference type="SAM" id="MobiDB-lite"/>
    </source>
</evidence>
<dbReference type="Proteomes" id="UP000199019">
    <property type="component" value="Unassembled WGS sequence"/>
</dbReference>
<dbReference type="Pfam" id="PF23913">
    <property type="entry name" value="DUF7255"/>
    <property type="match status" value="1"/>
</dbReference>
<keyword evidence="3" id="KW-1185">Reference proteome</keyword>
<name>A0A1H9S407_9MICO</name>
<organism evidence="2 3">
    <name type="scientific">Pedococcus cremeus</name>
    <dbReference type="NCBI Taxonomy" id="587636"/>
    <lineage>
        <taxon>Bacteria</taxon>
        <taxon>Bacillati</taxon>
        <taxon>Actinomycetota</taxon>
        <taxon>Actinomycetes</taxon>
        <taxon>Micrococcales</taxon>
        <taxon>Intrasporangiaceae</taxon>
        <taxon>Pedococcus</taxon>
    </lineage>
</organism>
<dbReference type="RefSeq" id="WP_218144201.1">
    <property type="nucleotide sequence ID" value="NZ_FOHB01000001.1"/>
</dbReference>
<protein>
    <submittedName>
        <fullName evidence="2">Uncharacterized protein</fullName>
    </submittedName>
</protein>
<proteinExistence type="predicted"/>
<dbReference type="InterPro" id="IPR055679">
    <property type="entry name" value="DUF7255"/>
</dbReference>
<feature type="region of interest" description="Disordered" evidence="1">
    <location>
        <begin position="148"/>
        <end position="177"/>
    </location>
</feature>
<feature type="compositionally biased region" description="Low complexity" evidence="1">
    <location>
        <begin position="157"/>
        <end position="170"/>
    </location>
</feature>
<reference evidence="3" key="1">
    <citation type="submission" date="2016-10" db="EMBL/GenBank/DDBJ databases">
        <authorList>
            <person name="Varghese N."/>
            <person name="Submissions S."/>
        </authorList>
    </citation>
    <scope>NUCLEOTIDE SEQUENCE [LARGE SCALE GENOMIC DNA]</scope>
    <source>
        <strain evidence="3">CGMCC 1.6963</strain>
    </source>
</reference>
<accession>A0A1H9S407</accession>
<dbReference type="EMBL" id="FOHB01000001">
    <property type="protein sequence ID" value="SER79752.1"/>
    <property type="molecule type" value="Genomic_DNA"/>
</dbReference>
<sequence length="177" mass="19842">MLGFIFAALGGVPKQLAIRRPGQALLGDFRHRESGTLIEVDTWQHFNHYRLIALNMYPPEVHLGFDLDEYRSLCRQWAPRADHYRPESASIVFGEAGDALQRQRAYEDALRDLVTPVMGRPPVVRVPADDGDGEAAYKRVRDQLMELQTRQGERPRAAAYGRPAPGGWAPDGHLAAN</sequence>